<proteinExistence type="predicted"/>
<evidence type="ECO:0000313" key="3">
    <source>
        <dbReference type="Proteomes" id="UP000694044"/>
    </source>
</evidence>
<feature type="region of interest" description="Disordered" evidence="1">
    <location>
        <begin position="77"/>
        <end position="136"/>
    </location>
</feature>
<accession>A0A8T1WF82</accession>
<feature type="compositionally biased region" description="Polar residues" evidence="1">
    <location>
        <begin position="1"/>
        <end position="11"/>
    </location>
</feature>
<feature type="compositionally biased region" description="Basic and acidic residues" evidence="1">
    <location>
        <begin position="80"/>
        <end position="103"/>
    </location>
</feature>
<dbReference type="AlphaFoldDB" id="A0A8T1WF82"/>
<feature type="region of interest" description="Disordered" evidence="1">
    <location>
        <begin position="171"/>
        <end position="260"/>
    </location>
</feature>
<dbReference type="EMBL" id="JAGDFM010000027">
    <property type="protein sequence ID" value="KAG7390840.1"/>
    <property type="molecule type" value="Genomic_DNA"/>
</dbReference>
<name>A0A8T1WF82_9STRA</name>
<evidence type="ECO:0000256" key="1">
    <source>
        <dbReference type="SAM" id="MobiDB-lite"/>
    </source>
</evidence>
<feature type="compositionally biased region" description="Polar residues" evidence="1">
    <location>
        <begin position="23"/>
        <end position="38"/>
    </location>
</feature>
<protein>
    <submittedName>
        <fullName evidence="2">Uncharacterized protein</fullName>
    </submittedName>
</protein>
<reference evidence="2" key="1">
    <citation type="submission" date="2021-02" db="EMBL/GenBank/DDBJ databases">
        <authorList>
            <person name="Palmer J.M."/>
        </authorList>
    </citation>
    <scope>NUCLEOTIDE SEQUENCE</scope>
    <source>
        <strain evidence="2">SCRP734</strain>
    </source>
</reference>
<feature type="compositionally biased region" description="Basic residues" evidence="1">
    <location>
        <begin position="180"/>
        <end position="191"/>
    </location>
</feature>
<feature type="region of interest" description="Disordered" evidence="1">
    <location>
        <begin position="1"/>
        <end position="38"/>
    </location>
</feature>
<evidence type="ECO:0000313" key="2">
    <source>
        <dbReference type="EMBL" id="KAG7390840.1"/>
    </source>
</evidence>
<sequence>MRRTPVRQQTVCEAGVDGVQAESAPSQGKNEEVQQQDNGVAAVKMAVHVQLDDDMAGRDEERATRYLSTVRPAMAAVRYSGHDEKQKKLVSSREADGEVRQSEEGAAAAPTAQRQAEKSTEVHSDDAKSEEGDTATVARLTHAVPTATSDVPVNKAKVATEVTTTEIATAGGNRSAVGKQSRKAAKKRWAKRAADRARAEALSAEAEVQRTEKEAAQQTRRRRQMEESQAAMKIRREERAASGPDQAAPQRVHCPESGDP</sequence>
<feature type="compositionally biased region" description="Low complexity" evidence="1">
    <location>
        <begin position="104"/>
        <end position="114"/>
    </location>
</feature>
<keyword evidence="3" id="KW-1185">Reference proteome</keyword>
<dbReference type="OrthoDB" id="129867at2759"/>
<comment type="caution">
    <text evidence="2">The sequence shown here is derived from an EMBL/GenBank/DDBJ whole genome shotgun (WGS) entry which is preliminary data.</text>
</comment>
<organism evidence="2 3">
    <name type="scientific">Phytophthora pseudosyringae</name>
    <dbReference type="NCBI Taxonomy" id="221518"/>
    <lineage>
        <taxon>Eukaryota</taxon>
        <taxon>Sar</taxon>
        <taxon>Stramenopiles</taxon>
        <taxon>Oomycota</taxon>
        <taxon>Peronosporomycetes</taxon>
        <taxon>Peronosporales</taxon>
        <taxon>Peronosporaceae</taxon>
        <taxon>Phytophthora</taxon>
    </lineage>
</organism>
<gene>
    <name evidence="2" type="ORF">PHYPSEUDO_006662</name>
</gene>
<feature type="compositionally biased region" description="Basic and acidic residues" evidence="1">
    <location>
        <begin position="115"/>
        <end position="131"/>
    </location>
</feature>
<dbReference type="Proteomes" id="UP000694044">
    <property type="component" value="Unassembled WGS sequence"/>
</dbReference>